<dbReference type="EMBL" id="BAAAGX010000010">
    <property type="protein sequence ID" value="GAA0241392.1"/>
    <property type="molecule type" value="Genomic_DNA"/>
</dbReference>
<dbReference type="InterPro" id="IPR013785">
    <property type="entry name" value="Aldolase_TIM"/>
</dbReference>
<dbReference type="RefSeq" id="WP_344649274.1">
    <property type="nucleotide sequence ID" value="NZ_BAAAGX010000010.1"/>
</dbReference>
<evidence type="ECO:0000259" key="2">
    <source>
        <dbReference type="Pfam" id="PF03537"/>
    </source>
</evidence>
<name>A0ABP3DT62_9ACTN</name>
<organism evidence="3 4">
    <name type="scientific">Cryptosporangium japonicum</name>
    <dbReference type="NCBI Taxonomy" id="80872"/>
    <lineage>
        <taxon>Bacteria</taxon>
        <taxon>Bacillati</taxon>
        <taxon>Actinomycetota</taxon>
        <taxon>Actinomycetes</taxon>
        <taxon>Cryptosporangiales</taxon>
        <taxon>Cryptosporangiaceae</taxon>
        <taxon>Cryptosporangium</taxon>
    </lineage>
</organism>
<protein>
    <submittedName>
        <fullName evidence="3">Endo alpha-1,4 polygalactosaminidase</fullName>
    </submittedName>
</protein>
<comment type="caution">
    <text evidence="3">The sequence shown here is derived from an EMBL/GenBank/DDBJ whole genome shotgun (WGS) entry which is preliminary data.</text>
</comment>
<evidence type="ECO:0000313" key="4">
    <source>
        <dbReference type="Proteomes" id="UP001500967"/>
    </source>
</evidence>
<dbReference type="SUPFAM" id="SSF51445">
    <property type="entry name" value="(Trans)glycosidases"/>
    <property type="match status" value="1"/>
</dbReference>
<reference evidence="4" key="1">
    <citation type="journal article" date="2019" name="Int. J. Syst. Evol. Microbiol.">
        <title>The Global Catalogue of Microorganisms (GCM) 10K type strain sequencing project: providing services to taxonomists for standard genome sequencing and annotation.</title>
        <authorList>
            <consortium name="The Broad Institute Genomics Platform"/>
            <consortium name="The Broad Institute Genome Sequencing Center for Infectious Disease"/>
            <person name="Wu L."/>
            <person name="Ma J."/>
        </authorList>
    </citation>
    <scope>NUCLEOTIDE SEQUENCE [LARGE SCALE GENOMIC DNA]</scope>
    <source>
        <strain evidence="4">JCM 10425</strain>
    </source>
</reference>
<accession>A0ABP3DT62</accession>
<dbReference type="PROSITE" id="PS51257">
    <property type="entry name" value="PROKAR_LIPOPROTEIN"/>
    <property type="match status" value="1"/>
</dbReference>
<dbReference type="InterPro" id="IPR017853">
    <property type="entry name" value="GH"/>
</dbReference>
<feature type="domain" description="Glycoside-hydrolase family GH114 TIM-barrel" evidence="2">
    <location>
        <begin position="58"/>
        <end position="322"/>
    </location>
</feature>
<dbReference type="PANTHER" id="PTHR35273">
    <property type="entry name" value="ALPHA-1,4 POLYGALACTOSAMINIDASE, PUTATIVE (AFU_ORTHOLOGUE AFUA_3G07890)-RELATED"/>
    <property type="match status" value="1"/>
</dbReference>
<feature type="signal peptide" evidence="1">
    <location>
        <begin position="1"/>
        <end position="28"/>
    </location>
</feature>
<keyword evidence="4" id="KW-1185">Reference proteome</keyword>
<feature type="chain" id="PRO_5046374461" evidence="1">
    <location>
        <begin position="29"/>
        <end position="334"/>
    </location>
</feature>
<dbReference type="PROSITE" id="PS51318">
    <property type="entry name" value="TAT"/>
    <property type="match status" value="1"/>
</dbReference>
<dbReference type="Proteomes" id="UP001500967">
    <property type="component" value="Unassembled WGS sequence"/>
</dbReference>
<dbReference type="PANTHER" id="PTHR35273:SF2">
    <property type="entry name" value="ALPHA-GALACTOSIDASE"/>
    <property type="match status" value="1"/>
</dbReference>
<keyword evidence="1" id="KW-0732">Signal</keyword>
<gene>
    <name evidence="3" type="ORF">GCM10009539_28470</name>
</gene>
<dbReference type="InterPro" id="IPR006311">
    <property type="entry name" value="TAT_signal"/>
</dbReference>
<dbReference type="InterPro" id="IPR004352">
    <property type="entry name" value="GH114_TIM-barrel"/>
</dbReference>
<sequence>MHANQGRRNRRLVLRRAAMLFAALAVVAAGCADVAGDNAASAATTRAAAVEAFLPNAKFDYQISAGYTPASGVKVVSRDVKDTPAGLGYDICYINGFQTQPDEKGSDGQPLEGTSKWFADDATRKQLLLPNPTPDYPTATENQQYSKPYYVDPGWPDEIIFDLRTAAKRTALAAIVGKQIQACADKKFDAVEVDNLDSFTRAYSNLSDRKLAREGKEPKEGAPRLMSQSDALAFASLLITKAHSLNLAIAQKNTAELGDEGKAAGFDLAVVEECGATTECEDYAEVWGGNWVDIEYSANGFSKACSSVKSTISVVQRDKDVTKPGSTGYVYAEC</sequence>
<evidence type="ECO:0000256" key="1">
    <source>
        <dbReference type="SAM" id="SignalP"/>
    </source>
</evidence>
<dbReference type="Gene3D" id="3.20.20.70">
    <property type="entry name" value="Aldolase class I"/>
    <property type="match status" value="1"/>
</dbReference>
<evidence type="ECO:0000313" key="3">
    <source>
        <dbReference type="EMBL" id="GAA0241392.1"/>
    </source>
</evidence>
<proteinExistence type="predicted"/>
<dbReference type="Pfam" id="PF03537">
    <property type="entry name" value="Glyco_hydro_114"/>
    <property type="match status" value="1"/>
</dbReference>